<dbReference type="EMBL" id="STGY01000073">
    <property type="protein sequence ID" value="THV35721.1"/>
    <property type="molecule type" value="Genomic_DNA"/>
</dbReference>
<name>A0A4S8PYH6_9ACTN</name>
<sequence length="215" mass="24724">MGSRSITKITFTDTTVRLYLHWGSPEYQIPNMAEFIFWAWTLDKPWTADSYRAYLDTVSDGSLPAEPTDGFHGDLEHYYRITIGENGQVTYVYKHLNFDAEDWAVEFQAENRAELYDEAIRQLEAHRRWVADAIEANPKAVHYEQDLAAIDHHLHEARLYAQVEALPGVPASACQSDFHAEHSCERDQCSIWTPELTEIADRPPRRGDHDDGSQD</sequence>
<accession>A0A4S8PYH6</accession>
<feature type="compositionally biased region" description="Basic and acidic residues" evidence="1">
    <location>
        <begin position="199"/>
        <end position="215"/>
    </location>
</feature>
<protein>
    <submittedName>
        <fullName evidence="2">Uncharacterized protein</fullName>
    </submittedName>
</protein>
<dbReference type="AlphaFoldDB" id="A0A4S8PYH6"/>
<organism evidence="2 3">
    <name type="scientific">Glycomyces buryatensis</name>
    <dbReference type="NCBI Taxonomy" id="2570927"/>
    <lineage>
        <taxon>Bacteria</taxon>
        <taxon>Bacillati</taxon>
        <taxon>Actinomycetota</taxon>
        <taxon>Actinomycetes</taxon>
        <taxon>Glycomycetales</taxon>
        <taxon>Glycomycetaceae</taxon>
        <taxon>Glycomyces</taxon>
    </lineage>
</organism>
<reference evidence="2 3" key="2">
    <citation type="submission" date="2019-05" db="EMBL/GenBank/DDBJ databases">
        <title>Glycomyces buryatensis sp. nov.</title>
        <authorList>
            <person name="Nikitina E."/>
        </authorList>
    </citation>
    <scope>NUCLEOTIDE SEQUENCE [LARGE SCALE GENOMIC DNA]</scope>
    <source>
        <strain evidence="2 3">18</strain>
    </source>
</reference>
<reference evidence="3" key="1">
    <citation type="submission" date="2019-04" db="EMBL/GenBank/DDBJ databases">
        <title>Nocardioides xinjiangensis sp. nov.</title>
        <authorList>
            <person name="Liu S."/>
        </authorList>
    </citation>
    <scope>NUCLEOTIDE SEQUENCE [LARGE SCALE GENOMIC DNA]</scope>
    <source>
        <strain evidence="3">18</strain>
    </source>
</reference>
<dbReference type="Proteomes" id="UP000308760">
    <property type="component" value="Unassembled WGS sequence"/>
</dbReference>
<dbReference type="OrthoDB" id="5198378at2"/>
<evidence type="ECO:0000313" key="3">
    <source>
        <dbReference type="Proteomes" id="UP000308760"/>
    </source>
</evidence>
<gene>
    <name evidence="2" type="ORF">FAB82_22880</name>
</gene>
<evidence type="ECO:0000313" key="2">
    <source>
        <dbReference type="EMBL" id="THV35721.1"/>
    </source>
</evidence>
<evidence type="ECO:0000256" key="1">
    <source>
        <dbReference type="SAM" id="MobiDB-lite"/>
    </source>
</evidence>
<proteinExistence type="predicted"/>
<feature type="region of interest" description="Disordered" evidence="1">
    <location>
        <begin position="195"/>
        <end position="215"/>
    </location>
</feature>
<comment type="caution">
    <text evidence="2">The sequence shown here is derived from an EMBL/GenBank/DDBJ whole genome shotgun (WGS) entry which is preliminary data.</text>
</comment>
<keyword evidence="3" id="KW-1185">Reference proteome</keyword>
<dbReference type="RefSeq" id="WP_136536878.1">
    <property type="nucleotide sequence ID" value="NZ_STGY01000073.1"/>
</dbReference>